<dbReference type="Proteomes" id="UP001500665">
    <property type="component" value="Unassembled WGS sequence"/>
</dbReference>
<dbReference type="Pfam" id="PF14833">
    <property type="entry name" value="NAD_binding_11"/>
    <property type="match status" value="1"/>
</dbReference>
<proteinExistence type="inferred from homology"/>
<evidence type="ECO:0000313" key="7">
    <source>
        <dbReference type="Proteomes" id="UP001500665"/>
    </source>
</evidence>
<dbReference type="Gene3D" id="1.10.1040.10">
    <property type="entry name" value="N-(1-d-carboxylethyl)-l-norvaline Dehydrogenase, domain 2"/>
    <property type="match status" value="1"/>
</dbReference>
<evidence type="ECO:0000259" key="4">
    <source>
        <dbReference type="Pfam" id="PF03446"/>
    </source>
</evidence>
<dbReference type="PIRSF" id="PIRSF000103">
    <property type="entry name" value="HIBADH"/>
    <property type="match status" value="1"/>
</dbReference>
<dbReference type="Gene3D" id="3.40.50.720">
    <property type="entry name" value="NAD(P)-binding Rossmann-like Domain"/>
    <property type="match status" value="1"/>
</dbReference>
<dbReference type="SUPFAM" id="SSF51735">
    <property type="entry name" value="NAD(P)-binding Rossmann-fold domains"/>
    <property type="match status" value="1"/>
</dbReference>
<dbReference type="InterPro" id="IPR008927">
    <property type="entry name" value="6-PGluconate_DH-like_C_sf"/>
</dbReference>
<name>A0ABN1Q2R9_9ACTN</name>
<comment type="caution">
    <text evidence="6">The sequence shown here is derived from an EMBL/GenBank/DDBJ whole genome shotgun (WGS) entry which is preliminary data.</text>
</comment>
<keyword evidence="3" id="KW-0520">NAD</keyword>
<dbReference type="RefSeq" id="WP_344235754.1">
    <property type="nucleotide sequence ID" value="NZ_BAAAHH010000001.1"/>
</dbReference>
<dbReference type="InterPro" id="IPR013328">
    <property type="entry name" value="6PGD_dom2"/>
</dbReference>
<dbReference type="EMBL" id="BAAAHH010000001">
    <property type="protein sequence ID" value="GAA0936705.1"/>
    <property type="molecule type" value="Genomic_DNA"/>
</dbReference>
<dbReference type="InterPro" id="IPR029154">
    <property type="entry name" value="HIBADH-like_NADP-bd"/>
</dbReference>
<dbReference type="InterPro" id="IPR036291">
    <property type="entry name" value="NAD(P)-bd_dom_sf"/>
</dbReference>
<keyword evidence="2" id="KW-0560">Oxidoreductase</keyword>
<organism evidence="6 7">
    <name type="scientific">Actinocorallia libanotica</name>
    <dbReference type="NCBI Taxonomy" id="46162"/>
    <lineage>
        <taxon>Bacteria</taxon>
        <taxon>Bacillati</taxon>
        <taxon>Actinomycetota</taxon>
        <taxon>Actinomycetes</taxon>
        <taxon>Streptosporangiales</taxon>
        <taxon>Thermomonosporaceae</taxon>
        <taxon>Actinocorallia</taxon>
    </lineage>
</organism>
<sequence length="280" mass="28121">MRLGFIGAGRMGRPMARRLAEAGHDVRVLARSEPARRSLEEEGLRAADGLAEAGADADAVLVCVFTDEQVREACLGGGLLDAMPSGSVLVVHTTGSPATAEAVAAEAAPRGIEVLDVPVSGGPHDVAAGRLTLFAGGPADAVERMRPALDAYGDPVLHVGPLGSGQRVKLLNNALFAAQLGLLADTVGLAAQWGLPEEALLRALPHGSSTSRALAGVASRGSVARFTASTAEFLGKDVAHVKKISAELGGDLGALEAGLASLAGALGSAPQAAAGPADRE</sequence>
<evidence type="ECO:0000256" key="1">
    <source>
        <dbReference type="ARBA" id="ARBA00009080"/>
    </source>
</evidence>
<evidence type="ECO:0000256" key="3">
    <source>
        <dbReference type="ARBA" id="ARBA00023027"/>
    </source>
</evidence>
<evidence type="ECO:0000313" key="6">
    <source>
        <dbReference type="EMBL" id="GAA0936705.1"/>
    </source>
</evidence>
<evidence type="ECO:0000259" key="5">
    <source>
        <dbReference type="Pfam" id="PF14833"/>
    </source>
</evidence>
<keyword evidence="7" id="KW-1185">Reference proteome</keyword>
<dbReference type="InterPro" id="IPR006115">
    <property type="entry name" value="6PGDH_NADP-bd"/>
</dbReference>
<reference evidence="6 7" key="1">
    <citation type="journal article" date="2019" name="Int. J. Syst. Evol. Microbiol.">
        <title>The Global Catalogue of Microorganisms (GCM) 10K type strain sequencing project: providing services to taxonomists for standard genome sequencing and annotation.</title>
        <authorList>
            <consortium name="The Broad Institute Genomics Platform"/>
            <consortium name="The Broad Institute Genome Sequencing Center for Infectious Disease"/>
            <person name="Wu L."/>
            <person name="Ma J."/>
        </authorList>
    </citation>
    <scope>NUCLEOTIDE SEQUENCE [LARGE SCALE GENOMIC DNA]</scope>
    <source>
        <strain evidence="6 7">JCM 10696</strain>
    </source>
</reference>
<protein>
    <submittedName>
        <fullName evidence="6">NAD(P)-dependent oxidoreductase</fullName>
    </submittedName>
</protein>
<dbReference type="InterPro" id="IPR015815">
    <property type="entry name" value="HIBADH-related"/>
</dbReference>
<dbReference type="PANTHER" id="PTHR43060">
    <property type="entry name" value="3-HYDROXYISOBUTYRATE DEHYDROGENASE-LIKE 1, MITOCHONDRIAL-RELATED"/>
    <property type="match status" value="1"/>
</dbReference>
<dbReference type="PANTHER" id="PTHR43060:SF15">
    <property type="entry name" value="3-HYDROXYISOBUTYRATE DEHYDROGENASE-LIKE 1, MITOCHONDRIAL-RELATED"/>
    <property type="match status" value="1"/>
</dbReference>
<dbReference type="SUPFAM" id="SSF48179">
    <property type="entry name" value="6-phosphogluconate dehydrogenase C-terminal domain-like"/>
    <property type="match status" value="1"/>
</dbReference>
<dbReference type="Pfam" id="PF03446">
    <property type="entry name" value="NAD_binding_2"/>
    <property type="match status" value="1"/>
</dbReference>
<feature type="domain" description="3-hydroxyisobutyrate dehydrogenase-like NAD-binding" evidence="5">
    <location>
        <begin position="163"/>
        <end position="252"/>
    </location>
</feature>
<accession>A0ABN1Q2R9</accession>
<feature type="domain" description="6-phosphogluconate dehydrogenase NADP-binding" evidence="4">
    <location>
        <begin position="3"/>
        <end position="160"/>
    </location>
</feature>
<evidence type="ECO:0000256" key="2">
    <source>
        <dbReference type="ARBA" id="ARBA00023002"/>
    </source>
</evidence>
<gene>
    <name evidence="6" type="ORF">GCM10009550_02700</name>
</gene>
<comment type="similarity">
    <text evidence="1">Belongs to the HIBADH-related family.</text>
</comment>